<dbReference type="Proteomes" id="UP000234328">
    <property type="component" value="Unassembled WGS sequence"/>
</dbReference>
<name>A0A2N4UFA8_9BURK</name>
<feature type="signal peptide" evidence="1">
    <location>
        <begin position="1"/>
        <end position="16"/>
    </location>
</feature>
<evidence type="ECO:0000256" key="1">
    <source>
        <dbReference type="SAM" id="SignalP"/>
    </source>
</evidence>
<proteinExistence type="predicted"/>
<gene>
    <name evidence="2" type="ORF">CR155_11510</name>
</gene>
<dbReference type="AlphaFoldDB" id="A0A2N4UFA8"/>
<dbReference type="SUPFAM" id="SSF143744">
    <property type="entry name" value="GlcG-like"/>
    <property type="match status" value="1"/>
</dbReference>
<evidence type="ECO:0000313" key="2">
    <source>
        <dbReference type="EMBL" id="PLC53690.1"/>
    </source>
</evidence>
<dbReference type="InterPro" id="IPR005624">
    <property type="entry name" value="PduO/GlcC-like"/>
</dbReference>
<evidence type="ECO:0000313" key="3">
    <source>
        <dbReference type="Proteomes" id="UP000234328"/>
    </source>
</evidence>
<sequence length="161" mass="16225">MAALGLACLTCGTVQAAEATYTSVTLTTEAALRAAQAALASCRESGYQVAVSVTDRSGTPIVVLRDRYAGPHTPETANRKAYTSASFRMSSADLAEATQTGKATSGIRHLDHILALGGGLPIEAAGSLVGAIGISGAPSGDADEICAQAGIDAIQADLDFQ</sequence>
<keyword evidence="3" id="KW-1185">Reference proteome</keyword>
<dbReference type="Gene3D" id="3.30.450.150">
    <property type="entry name" value="Haem-degrading domain"/>
    <property type="match status" value="1"/>
</dbReference>
<dbReference type="OrthoDB" id="70242at2"/>
<reference evidence="2 3" key="1">
    <citation type="submission" date="2017-10" db="EMBL/GenBank/DDBJ databases">
        <title>Two draft genome sequences of Pusillimonas sp. strains isolated from a nitrate- and radionuclide-contaminated groundwater in Russia.</title>
        <authorList>
            <person name="Grouzdev D.S."/>
            <person name="Tourova T.P."/>
            <person name="Goeva M.A."/>
            <person name="Babich T.L."/>
            <person name="Sokolova D.S."/>
            <person name="Abdullin R."/>
            <person name="Poltaraus A.B."/>
            <person name="Toshchakov S.V."/>
            <person name="Nazina T.N."/>
        </authorList>
    </citation>
    <scope>NUCLEOTIDE SEQUENCE [LARGE SCALE GENOMIC DNA]</scope>
    <source>
        <strain evidence="2 3">JR1/69-2-13</strain>
    </source>
</reference>
<dbReference type="Pfam" id="PF03928">
    <property type="entry name" value="HbpS-like"/>
    <property type="match status" value="1"/>
</dbReference>
<dbReference type="EMBL" id="PDNV01000007">
    <property type="protein sequence ID" value="PLC53690.1"/>
    <property type="molecule type" value="Genomic_DNA"/>
</dbReference>
<organism evidence="2 3">
    <name type="scientific">Pollutimonas nitritireducens</name>
    <dbReference type="NCBI Taxonomy" id="2045209"/>
    <lineage>
        <taxon>Bacteria</taxon>
        <taxon>Pseudomonadati</taxon>
        <taxon>Pseudomonadota</taxon>
        <taxon>Betaproteobacteria</taxon>
        <taxon>Burkholderiales</taxon>
        <taxon>Alcaligenaceae</taxon>
        <taxon>Pollutimonas</taxon>
    </lineage>
</organism>
<accession>A0A2N4UFA8</accession>
<evidence type="ECO:0008006" key="4">
    <source>
        <dbReference type="Google" id="ProtNLM"/>
    </source>
</evidence>
<keyword evidence="1" id="KW-0732">Signal</keyword>
<feature type="chain" id="PRO_5014898031" description="Heme-binding protein" evidence="1">
    <location>
        <begin position="17"/>
        <end position="161"/>
    </location>
</feature>
<comment type="caution">
    <text evidence="2">The sequence shown here is derived from an EMBL/GenBank/DDBJ whole genome shotgun (WGS) entry which is preliminary data.</text>
</comment>
<dbReference type="PANTHER" id="PTHR34309">
    <property type="entry name" value="SLR1406 PROTEIN"/>
    <property type="match status" value="1"/>
</dbReference>
<dbReference type="InterPro" id="IPR038084">
    <property type="entry name" value="PduO/GlcC-like_sf"/>
</dbReference>
<dbReference type="InterPro" id="IPR052517">
    <property type="entry name" value="GlcG_carb_metab_protein"/>
</dbReference>
<protein>
    <recommendedName>
        <fullName evidence="4">Heme-binding protein</fullName>
    </recommendedName>
</protein>
<dbReference type="PANTHER" id="PTHR34309:SF10">
    <property type="entry name" value="SLR1406 PROTEIN"/>
    <property type="match status" value="1"/>
</dbReference>